<comment type="caution">
    <text evidence="2">The sequence shown here is derived from an EMBL/GenBank/DDBJ whole genome shotgun (WGS) entry which is preliminary data.</text>
</comment>
<reference evidence="2" key="1">
    <citation type="submission" date="2020-01" db="EMBL/GenBank/DDBJ databases">
        <authorList>
            <person name="Mishra B."/>
        </authorList>
    </citation>
    <scope>NUCLEOTIDE SEQUENCE [LARGE SCALE GENOMIC DNA]</scope>
</reference>
<proteinExistence type="predicted"/>
<evidence type="ECO:0000256" key="1">
    <source>
        <dbReference type="SAM" id="MobiDB-lite"/>
    </source>
</evidence>
<keyword evidence="3" id="KW-1185">Reference proteome</keyword>
<dbReference type="EMBL" id="CACVBM020001385">
    <property type="protein sequence ID" value="CAA7048198.1"/>
    <property type="molecule type" value="Genomic_DNA"/>
</dbReference>
<gene>
    <name evidence="2" type="ORF">MERR_LOCUS35433</name>
</gene>
<sequence length="93" mass="10610">MRVLRQYAELLITHRTDQTKHRKANARTDVWKLTCYNLPKTDYNSEAVSLKIYSAWSHGDQGMEDSQGNKSVHSGKGSARIQERKAAYTSVKP</sequence>
<name>A0A6D2KKK2_9BRAS</name>
<feature type="region of interest" description="Disordered" evidence="1">
    <location>
        <begin position="60"/>
        <end position="93"/>
    </location>
</feature>
<evidence type="ECO:0000313" key="3">
    <source>
        <dbReference type="Proteomes" id="UP000467841"/>
    </source>
</evidence>
<dbReference type="Proteomes" id="UP000467841">
    <property type="component" value="Unassembled WGS sequence"/>
</dbReference>
<organism evidence="2 3">
    <name type="scientific">Microthlaspi erraticum</name>
    <dbReference type="NCBI Taxonomy" id="1685480"/>
    <lineage>
        <taxon>Eukaryota</taxon>
        <taxon>Viridiplantae</taxon>
        <taxon>Streptophyta</taxon>
        <taxon>Embryophyta</taxon>
        <taxon>Tracheophyta</taxon>
        <taxon>Spermatophyta</taxon>
        <taxon>Magnoliopsida</taxon>
        <taxon>eudicotyledons</taxon>
        <taxon>Gunneridae</taxon>
        <taxon>Pentapetalae</taxon>
        <taxon>rosids</taxon>
        <taxon>malvids</taxon>
        <taxon>Brassicales</taxon>
        <taxon>Brassicaceae</taxon>
        <taxon>Coluteocarpeae</taxon>
        <taxon>Microthlaspi</taxon>
    </lineage>
</organism>
<dbReference type="AlphaFoldDB" id="A0A6D2KKK2"/>
<evidence type="ECO:0000313" key="2">
    <source>
        <dbReference type="EMBL" id="CAA7048198.1"/>
    </source>
</evidence>
<protein>
    <submittedName>
        <fullName evidence="2">Uncharacterized protein</fullName>
    </submittedName>
</protein>
<accession>A0A6D2KKK2</accession>